<dbReference type="Pfam" id="PF03514">
    <property type="entry name" value="GRAS"/>
    <property type="match status" value="1"/>
</dbReference>
<accession>A0A0D3EYM5</accession>
<dbReference type="EnsemblPlants" id="OBART01G43800.1">
    <property type="protein sequence ID" value="OBART01G43800.1"/>
    <property type="gene ID" value="OBART01G43800"/>
</dbReference>
<keyword evidence="1" id="KW-0805">Transcription regulation</keyword>
<reference evidence="5" key="1">
    <citation type="journal article" date="2009" name="Rice">
        <title>De Novo Next Generation Sequencing of Plant Genomes.</title>
        <authorList>
            <person name="Rounsley S."/>
            <person name="Marri P.R."/>
            <person name="Yu Y."/>
            <person name="He R."/>
            <person name="Sisneros N."/>
            <person name="Goicoechea J.L."/>
            <person name="Lee S.J."/>
            <person name="Angelova A."/>
            <person name="Kudrna D."/>
            <person name="Luo M."/>
            <person name="Affourtit J."/>
            <person name="Desany B."/>
            <person name="Knight J."/>
            <person name="Niazi F."/>
            <person name="Egholm M."/>
            <person name="Wing R.A."/>
        </authorList>
    </citation>
    <scope>NUCLEOTIDE SEQUENCE [LARGE SCALE GENOMIC DNA]</scope>
    <source>
        <strain evidence="5">cv. IRGC 105608</strain>
    </source>
</reference>
<evidence type="ECO:0000313" key="5">
    <source>
        <dbReference type="EnsemblPlants" id="OBART01G43800.1"/>
    </source>
</evidence>
<dbReference type="STRING" id="65489.A0A0D3EYM5"/>
<evidence type="ECO:0000256" key="2">
    <source>
        <dbReference type="ARBA" id="ARBA00023163"/>
    </source>
</evidence>
<organism evidence="5">
    <name type="scientific">Oryza barthii</name>
    <dbReference type="NCBI Taxonomy" id="65489"/>
    <lineage>
        <taxon>Eukaryota</taxon>
        <taxon>Viridiplantae</taxon>
        <taxon>Streptophyta</taxon>
        <taxon>Embryophyta</taxon>
        <taxon>Tracheophyta</taxon>
        <taxon>Spermatophyta</taxon>
        <taxon>Magnoliopsida</taxon>
        <taxon>Liliopsida</taxon>
        <taxon>Poales</taxon>
        <taxon>Poaceae</taxon>
        <taxon>BOP clade</taxon>
        <taxon>Oryzoideae</taxon>
        <taxon>Oryzeae</taxon>
        <taxon>Oryzinae</taxon>
        <taxon>Oryza</taxon>
    </lineage>
</organism>
<feature type="chain" id="PRO_5002271329" evidence="4">
    <location>
        <begin position="22"/>
        <end position="152"/>
    </location>
</feature>
<keyword evidence="2" id="KW-0804">Transcription</keyword>
<dbReference type="PaxDb" id="65489-OBART01G43800.1"/>
<evidence type="ECO:0000256" key="4">
    <source>
        <dbReference type="SAM" id="SignalP"/>
    </source>
</evidence>
<reference evidence="5" key="2">
    <citation type="submission" date="2015-03" db="UniProtKB">
        <authorList>
            <consortium name="EnsemblPlants"/>
        </authorList>
    </citation>
    <scope>IDENTIFICATION</scope>
</reference>
<feature type="signal peptide" evidence="4">
    <location>
        <begin position="1"/>
        <end position="21"/>
    </location>
</feature>
<dbReference type="HOGENOM" id="CLU_1726963_0_0_1"/>
<proteinExistence type="inferred from homology"/>
<name>A0A0D3EYM5_9ORYZ</name>
<dbReference type="Proteomes" id="UP000026960">
    <property type="component" value="Chromosome 1"/>
</dbReference>
<dbReference type="InterPro" id="IPR005202">
    <property type="entry name" value="TF_GRAS"/>
</dbReference>
<keyword evidence="6" id="KW-1185">Reference proteome</keyword>
<dbReference type="Gramene" id="OBART01G43800.1">
    <property type="protein sequence ID" value="OBART01G43800.1"/>
    <property type="gene ID" value="OBART01G43800"/>
</dbReference>
<evidence type="ECO:0000256" key="1">
    <source>
        <dbReference type="ARBA" id="ARBA00023015"/>
    </source>
</evidence>
<protein>
    <submittedName>
        <fullName evidence="5">Uncharacterized protein</fullName>
    </submittedName>
</protein>
<evidence type="ECO:0000313" key="6">
    <source>
        <dbReference type="Proteomes" id="UP000026960"/>
    </source>
</evidence>
<comment type="caution">
    <text evidence="3">Lacks conserved residue(s) required for the propagation of feature annotation.</text>
</comment>
<comment type="similarity">
    <text evidence="3">Belongs to the GRAS family.</text>
</comment>
<dbReference type="AlphaFoldDB" id="A0A0D3EYM5"/>
<keyword evidence="4" id="KW-0732">Signal</keyword>
<evidence type="ECO:0000256" key="3">
    <source>
        <dbReference type="PROSITE-ProRule" id="PRU01191"/>
    </source>
</evidence>
<dbReference type="PROSITE" id="PS50985">
    <property type="entry name" value="GRAS"/>
    <property type="match status" value="1"/>
</dbReference>
<sequence>MNARAGAGTLLLLLLEAELAAFCTLTSRAPLITKPQMRPFGGVALARLMVQDEGSSSSVTSSPLHNFSNMPLHPAAAASPTPPWMVRELRSDERGLCLIHLLLNCAAAAAAGRLDAANAALEHIASLAAPDGDAMQRVAAAFAEALARRALR</sequence>
<dbReference type="eggNOG" id="ENOG502QPNC">
    <property type="taxonomic scope" value="Eukaryota"/>
</dbReference>